<dbReference type="PANTHER" id="PTHR11014:SF63">
    <property type="entry name" value="METALLOPEPTIDASE, PUTATIVE (AFU_ORTHOLOGUE AFUA_6G09600)-RELATED"/>
    <property type="match status" value="1"/>
</dbReference>
<dbReference type="Pfam" id="PF01546">
    <property type="entry name" value="Peptidase_M20"/>
    <property type="match status" value="1"/>
</dbReference>
<feature type="binding site" evidence="2">
    <location>
        <position position="206"/>
    </location>
    <ligand>
        <name>Mn(2+)</name>
        <dbReference type="ChEBI" id="CHEBI:29035"/>
        <label>2</label>
    </ligand>
</feature>
<dbReference type="RefSeq" id="WP_165256964.1">
    <property type="nucleotide sequence ID" value="NZ_JAAKGT010000002.1"/>
</dbReference>
<evidence type="ECO:0000313" key="5">
    <source>
        <dbReference type="EMBL" id="NGM49130.1"/>
    </source>
</evidence>
<organism evidence="5">
    <name type="scientific">Caulobacter sp. 602-2</name>
    <dbReference type="NCBI Taxonomy" id="2710887"/>
    <lineage>
        <taxon>Bacteria</taxon>
        <taxon>Pseudomonadati</taxon>
        <taxon>Pseudomonadota</taxon>
        <taxon>Alphaproteobacteria</taxon>
        <taxon>Caulobacterales</taxon>
        <taxon>Caulobacteraceae</taxon>
        <taxon>Caulobacter</taxon>
    </lineage>
</organism>
<comment type="caution">
    <text evidence="5">The sequence shown here is derived from an EMBL/GenBank/DDBJ whole genome shotgun (WGS) entry which is preliminary data.</text>
</comment>
<gene>
    <name evidence="5" type="ORF">G5B46_05875</name>
</gene>
<accession>A0A6G4QU30</accession>
<dbReference type="Gene3D" id="3.40.630.10">
    <property type="entry name" value="Zn peptidases"/>
    <property type="match status" value="1"/>
</dbReference>
<proteinExistence type="predicted"/>
<dbReference type="NCBIfam" id="TIGR01891">
    <property type="entry name" value="amidohydrolases"/>
    <property type="match status" value="1"/>
</dbReference>
<feature type="binding site" evidence="2">
    <location>
        <position position="414"/>
    </location>
    <ligand>
        <name>Mn(2+)</name>
        <dbReference type="ChEBI" id="CHEBI:29035"/>
        <label>2</label>
    </ligand>
</feature>
<protein>
    <submittedName>
        <fullName evidence="5">Amidohydrolase</fullName>
    </submittedName>
</protein>
<evidence type="ECO:0000256" key="1">
    <source>
        <dbReference type="ARBA" id="ARBA00022801"/>
    </source>
</evidence>
<sequence>MTSKTFTLAAAVALLAAPAIPSVVGAAPLNVPATKAAIKAQLDRDYPQLDALYKDLHAHPEVGFQEVETARKLAEQMRALGFSVTEGVGKTGVVAVLKNGEGPSVLVRTELDALPMEEKTGLPYASRAKTTWNGAEVFVAHSCGHDVHMAAWIGAARQLVAQKAKWKGTLVFVAQPSEETVSGAKAMINDGFFQKFGKPDYGFALHVGPGAAGQVYYKAGVLTSTSDALELTFNGRGAHGSMPAASIDPVMMAARFTVDVQSVISREKDPAAFGVVTVGSIQAGSAGNIIPDKAKVRGTIRTQDDGVRDKILAGVTRTAKAVAEMSGAPAPDLEIVPGGKAVVNDAALTEKTAAVFKAAFGKDAVAVPSPGSASEDYSEFIIAGVPSVYFSIGGFDPKAMADAKAAGKPLPVNHSPFFAPVPEPSIRTGVEAMTLAVMNVMAK</sequence>
<feature type="chain" id="PRO_5026340466" evidence="3">
    <location>
        <begin position="27"/>
        <end position="443"/>
    </location>
</feature>
<dbReference type="InterPro" id="IPR017439">
    <property type="entry name" value="Amidohydrolase"/>
</dbReference>
<keyword evidence="2" id="KW-0479">Metal-binding</keyword>
<dbReference type="PANTHER" id="PTHR11014">
    <property type="entry name" value="PEPTIDASE M20 FAMILY MEMBER"/>
    <property type="match status" value="1"/>
</dbReference>
<keyword evidence="2" id="KW-0464">Manganese</keyword>
<feature type="domain" description="Peptidase M20 dimerisation" evidence="4">
    <location>
        <begin position="229"/>
        <end position="321"/>
    </location>
</feature>
<dbReference type="InterPro" id="IPR036264">
    <property type="entry name" value="Bact_exopeptidase_dim_dom"/>
</dbReference>
<keyword evidence="3" id="KW-0732">Signal</keyword>
<evidence type="ECO:0000256" key="3">
    <source>
        <dbReference type="SAM" id="SignalP"/>
    </source>
</evidence>
<keyword evidence="1 5" id="KW-0378">Hydrolase</keyword>
<reference evidence="5" key="1">
    <citation type="submission" date="2020-02" db="EMBL/GenBank/DDBJ databases">
        <authorList>
            <person name="Gao J."/>
            <person name="Sun J."/>
        </authorList>
    </citation>
    <scope>NUCLEOTIDE SEQUENCE</scope>
    <source>
        <strain evidence="5">602-2</strain>
    </source>
</reference>
<dbReference type="AlphaFoldDB" id="A0A6G4QU30"/>
<name>A0A6G4QU30_9CAUL</name>
<dbReference type="SUPFAM" id="SSF53187">
    <property type="entry name" value="Zn-dependent exopeptidases"/>
    <property type="match status" value="1"/>
</dbReference>
<dbReference type="PIRSF" id="PIRSF005962">
    <property type="entry name" value="Pept_M20D_amidohydro"/>
    <property type="match status" value="1"/>
</dbReference>
<dbReference type="Gene3D" id="3.30.70.360">
    <property type="match status" value="1"/>
</dbReference>
<dbReference type="SUPFAM" id="SSF55031">
    <property type="entry name" value="Bacterial exopeptidase dimerisation domain"/>
    <property type="match status" value="1"/>
</dbReference>
<dbReference type="InterPro" id="IPR002933">
    <property type="entry name" value="Peptidase_M20"/>
</dbReference>
<feature type="signal peptide" evidence="3">
    <location>
        <begin position="1"/>
        <end position="26"/>
    </location>
</feature>
<evidence type="ECO:0000256" key="2">
    <source>
        <dbReference type="PIRSR" id="PIRSR005962-1"/>
    </source>
</evidence>
<dbReference type="EMBL" id="JAAKGT010000002">
    <property type="protein sequence ID" value="NGM49130.1"/>
    <property type="molecule type" value="Genomic_DNA"/>
</dbReference>
<dbReference type="GO" id="GO:0046872">
    <property type="term" value="F:metal ion binding"/>
    <property type="evidence" value="ECO:0007669"/>
    <property type="project" value="UniProtKB-KW"/>
</dbReference>
<dbReference type="GO" id="GO:0016787">
    <property type="term" value="F:hydrolase activity"/>
    <property type="evidence" value="ECO:0007669"/>
    <property type="project" value="UniProtKB-KW"/>
</dbReference>
<feature type="binding site" evidence="2">
    <location>
        <position position="179"/>
    </location>
    <ligand>
        <name>Mn(2+)</name>
        <dbReference type="ChEBI" id="CHEBI:29035"/>
        <label>2</label>
    </ligand>
</feature>
<dbReference type="InterPro" id="IPR011650">
    <property type="entry name" value="Peptidase_M20_dimer"/>
</dbReference>
<evidence type="ECO:0000259" key="4">
    <source>
        <dbReference type="Pfam" id="PF07687"/>
    </source>
</evidence>
<dbReference type="Pfam" id="PF07687">
    <property type="entry name" value="M20_dimer"/>
    <property type="match status" value="1"/>
</dbReference>
<feature type="binding site" evidence="2">
    <location>
        <position position="143"/>
    </location>
    <ligand>
        <name>Mn(2+)</name>
        <dbReference type="ChEBI" id="CHEBI:29035"/>
        <label>2</label>
    </ligand>
</feature>
<feature type="binding site" evidence="2">
    <location>
        <position position="145"/>
    </location>
    <ligand>
        <name>Mn(2+)</name>
        <dbReference type="ChEBI" id="CHEBI:29035"/>
        <label>2</label>
    </ligand>
</feature>
<comment type="cofactor">
    <cofactor evidence="2">
        <name>Mn(2+)</name>
        <dbReference type="ChEBI" id="CHEBI:29035"/>
    </cofactor>
    <text evidence="2">The Mn(2+) ion enhances activity.</text>
</comment>